<dbReference type="RefSeq" id="WP_078759518.1">
    <property type="nucleotide sequence ID" value="NZ_FUWS01000001.1"/>
</dbReference>
<dbReference type="PANTHER" id="PTHR43103">
    <property type="entry name" value="NUCLEOSIDE-DIPHOSPHATE-SUGAR EPIMERASE"/>
    <property type="match status" value="1"/>
</dbReference>
<sequence>MRVLVTGGAGRLGRSVVAVLAERGHDVTSVDLSPEGPPVPGVRHLRADLLDEDARAEAFARTRPEGVVHLAGIAVPFSRPDTVILDVNTRLAWAVLKAAVDHGARSAVAASSPTVLGYGADGWRPAHLPLTEEHPVLPWHAYGLSKVIVEEAVRTLARAHPGACAFASIRPGYVIAPEEWAGAPTQQGHTVAERLERPELAAASLFNYVDARDAAELFALVLERPGAVAPGQVLHAVADDALATEPLAELLPRFHPGTAGLAARLTGTAPAFSSARARALGWRPRRLWRAELGAADRGR</sequence>
<dbReference type="InterPro" id="IPR036291">
    <property type="entry name" value="NAD(P)-bd_dom_sf"/>
</dbReference>
<dbReference type="EMBL" id="FUWS01000001">
    <property type="protein sequence ID" value="SJZ35274.1"/>
    <property type="molecule type" value="Genomic_DNA"/>
</dbReference>
<keyword evidence="3" id="KW-0520">NAD</keyword>
<evidence type="ECO:0000256" key="2">
    <source>
        <dbReference type="ARBA" id="ARBA00023002"/>
    </source>
</evidence>
<reference evidence="5 6" key="1">
    <citation type="submission" date="2017-02" db="EMBL/GenBank/DDBJ databases">
        <authorList>
            <person name="Peterson S.W."/>
        </authorList>
    </citation>
    <scope>NUCLEOTIDE SEQUENCE [LARGE SCALE GENOMIC DNA]</scope>
    <source>
        <strain evidence="5 6">DSM 45154</strain>
    </source>
</reference>
<evidence type="ECO:0000313" key="6">
    <source>
        <dbReference type="Proteomes" id="UP000190637"/>
    </source>
</evidence>
<evidence type="ECO:0000313" key="5">
    <source>
        <dbReference type="EMBL" id="SJZ35274.1"/>
    </source>
</evidence>
<dbReference type="PANTHER" id="PTHR43103:SF5">
    <property type="entry name" value="4-EPIMERASE, PUTATIVE (AFU_ORTHOLOGUE AFUA_7G00360)-RELATED"/>
    <property type="match status" value="1"/>
</dbReference>
<evidence type="ECO:0000256" key="3">
    <source>
        <dbReference type="ARBA" id="ARBA00023027"/>
    </source>
</evidence>
<evidence type="ECO:0000259" key="4">
    <source>
        <dbReference type="Pfam" id="PF01370"/>
    </source>
</evidence>
<dbReference type="OrthoDB" id="9795501at2"/>
<name>A0A1T4JYS2_9ACTN</name>
<protein>
    <submittedName>
        <fullName evidence="5">Nucleoside-diphosphate-sugar epimerase</fullName>
    </submittedName>
</protein>
<dbReference type="Proteomes" id="UP000190637">
    <property type="component" value="Unassembled WGS sequence"/>
</dbReference>
<accession>A0A1T4JYS2</accession>
<keyword evidence="6" id="KW-1185">Reference proteome</keyword>
<keyword evidence="2" id="KW-0560">Oxidoreductase</keyword>
<comment type="similarity">
    <text evidence="1">Belongs to the NAD(P)-dependent epimerase/dehydratase family.</text>
</comment>
<gene>
    <name evidence="5" type="ORF">SAMN02745673_00066</name>
</gene>
<dbReference type="Pfam" id="PF01370">
    <property type="entry name" value="Epimerase"/>
    <property type="match status" value="1"/>
</dbReference>
<proteinExistence type="inferred from homology"/>
<dbReference type="SUPFAM" id="SSF51735">
    <property type="entry name" value="NAD(P)-binding Rossmann-fold domains"/>
    <property type="match status" value="1"/>
</dbReference>
<dbReference type="InterPro" id="IPR001509">
    <property type="entry name" value="Epimerase_deHydtase"/>
</dbReference>
<dbReference type="GO" id="GO:0016491">
    <property type="term" value="F:oxidoreductase activity"/>
    <property type="evidence" value="ECO:0007669"/>
    <property type="project" value="UniProtKB-KW"/>
</dbReference>
<dbReference type="Gene3D" id="3.40.50.720">
    <property type="entry name" value="NAD(P)-binding Rossmann-like Domain"/>
    <property type="match status" value="1"/>
</dbReference>
<dbReference type="AlphaFoldDB" id="A0A1T4JYS2"/>
<dbReference type="STRING" id="1122192.SAMN02745673_00066"/>
<feature type="domain" description="NAD-dependent epimerase/dehydratase" evidence="4">
    <location>
        <begin position="3"/>
        <end position="232"/>
    </location>
</feature>
<evidence type="ECO:0000256" key="1">
    <source>
        <dbReference type="ARBA" id="ARBA00007637"/>
    </source>
</evidence>
<organism evidence="5 6">
    <name type="scientific">Marinactinospora thermotolerans DSM 45154</name>
    <dbReference type="NCBI Taxonomy" id="1122192"/>
    <lineage>
        <taxon>Bacteria</taxon>
        <taxon>Bacillati</taxon>
        <taxon>Actinomycetota</taxon>
        <taxon>Actinomycetes</taxon>
        <taxon>Streptosporangiales</taxon>
        <taxon>Nocardiopsidaceae</taxon>
        <taxon>Marinactinospora</taxon>
    </lineage>
</organism>